<dbReference type="GO" id="GO:0005886">
    <property type="term" value="C:plasma membrane"/>
    <property type="evidence" value="ECO:0007669"/>
    <property type="project" value="UniProtKB-SubCell"/>
</dbReference>
<keyword evidence="15" id="KW-1185">Reference proteome</keyword>
<dbReference type="AlphaFoldDB" id="A0A934IJC4"/>
<evidence type="ECO:0000256" key="2">
    <source>
        <dbReference type="ARBA" id="ARBA00004651"/>
    </source>
</evidence>
<dbReference type="Pfam" id="PF00512">
    <property type="entry name" value="HisKA"/>
    <property type="match status" value="1"/>
</dbReference>
<dbReference type="EMBL" id="JAEKJA010000007">
    <property type="protein sequence ID" value="MBJ3776071.1"/>
    <property type="molecule type" value="Genomic_DNA"/>
</dbReference>
<keyword evidence="4" id="KW-1003">Cell membrane</keyword>
<dbReference type="PRINTS" id="PR00344">
    <property type="entry name" value="BCTRLSENSOR"/>
</dbReference>
<dbReference type="EC" id="2.7.13.3" evidence="3"/>
<dbReference type="PROSITE" id="PS50885">
    <property type="entry name" value="HAMP"/>
    <property type="match status" value="1"/>
</dbReference>
<evidence type="ECO:0000256" key="6">
    <source>
        <dbReference type="ARBA" id="ARBA00022679"/>
    </source>
</evidence>
<dbReference type="SMART" id="SM00388">
    <property type="entry name" value="HisKA"/>
    <property type="match status" value="1"/>
</dbReference>
<keyword evidence="7" id="KW-0547">Nucleotide-binding</keyword>
<dbReference type="Gene3D" id="1.10.8.500">
    <property type="entry name" value="HAMP domain in histidine kinase"/>
    <property type="match status" value="1"/>
</dbReference>
<dbReference type="SMART" id="SM00387">
    <property type="entry name" value="HATPase_c"/>
    <property type="match status" value="1"/>
</dbReference>
<dbReference type="PANTHER" id="PTHR44936:SF10">
    <property type="entry name" value="SENSOR PROTEIN RSTB"/>
    <property type="match status" value="1"/>
</dbReference>
<accession>A0A934IJC4</accession>
<evidence type="ECO:0000256" key="10">
    <source>
        <dbReference type="SAM" id="MobiDB-lite"/>
    </source>
</evidence>
<feature type="domain" description="Histidine kinase" evidence="12">
    <location>
        <begin position="262"/>
        <end position="454"/>
    </location>
</feature>
<dbReference type="GO" id="GO:0005524">
    <property type="term" value="F:ATP binding"/>
    <property type="evidence" value="ECO:0007669"/>
    <property type="project" value="UniProtKB-KW"/>
</dbReference>
<dbReference type="InterPro" id="IPR003661">
    <property type="entry name" value="HisK_dim/P_dom"/>
</dbReference>
<dbReference type="CDD" id="cd06225">
    <property type="entry name" value="HAMP"/>
    <property type="match status" value="1"/>
</dbReference>
<dbReference type="Gene3D" id="1.10.287.130">
    <property type="match status" value="1"/>
</dbReference>
<dbReference type="Pfam" id="PF02518">
    <property type="entry name" value="HATPase_c"/>
    <property type="match status" value="1"/>
</dbReference>
<feature type="region of interest" description="Disordered" evidence="10">
    <location>
        <begin position="123"/>
        <end position="152"/>
    </location>
</feature>
<dbReference type="InterPro" id="IPR005467">
    <property type="entry name" value="His_kinase_dom"/>
</dbReference>
<keyword evidence="11" id="KW-0812">Transmembrane</keyword>
<dbReference type="Proteomes" id="UP000609531">
    <property type="component" value="Unassembled WGS sequence"/>
</dbReference>
<dbReference type="InterPro" id="IPR003594">
    <property type="entry name" value="HATPase_dom"/>
</dbReference>
<dbReference type="InterPro" id="IPR004358">
    <property type="entry name" value="Sig_transdc_His_kin-like_C"/>
</dbReference>
<evidence type="ECO:0000256" key="7">
    <source>
        <dbReference type="ARBA" id="ARBA00022741"/>
    </source>
</evidence>
<dbReference type="InterPro" id="IPR003660">
    <property type="entry name" value="HAMP_dom"/>
</dbReference>
<evidence type="ECO:0000256" key="3">
    <source>
        <dbReference type="ARBA" id="ARBA00012438"/>
    </source>
</evidence>
<dbReference type="PANTHER" id="PTHR44936">
    <property type="entry name" value="SENSOR PROTEIN CREC"/>
    <property type="match status" value="1"/>
</dbReference>
<dbReference type="GO" id="GO:0000155">
    <property type="term" value="F:phosphorelay sensor kinase activity"/>
    <property type="evidence" value="ECO:0007669"/>
    <property type="project" value="InterPro"/>
</dbReference>
<evidence type="ECO:0000259" key="13">
    <source>
        <dbReference type="PROSITE" id="PS50885"/>
    </source>
</evidence>
<feature type="transmembrane region" description="Helical" evidence="11">
    <location>
        <begin position="12"/>
        <end position="34"/>
    </location>
</feature>
<dbReference type="InterPro" id="IPR050980">
    <property type="entry name" value="2C_sensor_his_kinase"/>
</dbReference>
<dbReference type="SMART" id="SM00304">
    <property type="entry name" value="HAMP"/>
    <property type="match status" value="1"/>
</dbReference>
<organism evidence="14 15">
    <name type="scientific">Acuticoccus mangrovi</name>
    <dbReference type="NCBI Taxonomy" id="2796142"/>
    <lineage>
        <taxon>Bacteria</taxon>
        <taxon>Pseudomonadati</taxon>
        <taxon>Pseudomonadota</taxon>
        <taxon>Alphaproteobacteria</taxon>
        <taxon>Hyphomicrobiales</taxon>
        <taxon>Amorphaceae</taxon>
        <taxon>Acuticoccus</taxon>
    </lineage>
</organism>
<evidence type="ECO:0000256" key="5">
    <source>
        <dbReference type="ARBA" id="ARBA00022553"/>
    </source>
</evidence>
<evidence type="ECO:0000256" key="8">
    <source>
        <dbReference type="ARBA" id="ARBA00022777"/>
    </source>
</evidence>
<evidence type="ECO:0000259" key="12">
    <source>
        <dbReference type="PROSITE" id="PS50109"/>
    </source>
</evidence>
<gene>
    <name evidence="14" type="ORF">JCR33_10260</name>
</gene>
<dbReference type="CDD" id="cd00075">
    <property type="entry name" value="HATPase"/>
    <property type="match status" value="1"/>
</dbReference>
<evidence type="ECO:0000313" key="15">
    <source>
        <dbReference type="Proteomes" id="UP000609531"/>
    </source>
</evidence>
<name>A0A934IJC4_9HYPH</name>
<comment type="catalytic activity">
    <reaction evidence="1">
        <text>ATP + protein L-histidine = ADP + protein N-phospho-L-histidine.</text>
        <dbReference type="EC" id="2.7.13.3"/>
    </reaction>
</comment>
<dbReference type="RefSeq" id="WP_198881955.1">
    <property type="nucleotide sequence ID" value="NZ_JAEKJA010000007.1"/>
</dbReference>
<proteinExistence type="predicted"/>
<dbReference type="InterPro" id="IPR036097">
    <property type="entry name" value="HisK_dim/P_sf"/>
</dbReference>
<evidence type="ECO:0000256" key="11">
    <source>
        <dbReference type="SAM" id="Phobius"/>
    </source>
</evidence>
<keyword evidence="11" id="KW-0472">Membrane</keyword>
<dbReference type="SUPFAM" id="SSF47384">
    <property type="entry name" value="Homodimeric domain of signal transducing histidine kinase"/>
    <property type="match status" value="1"/>
</dbReference>
<evidence type="ECO:0000313" key="14">
    <source>
        <dbReference type="EMBL" id="MBJ3776071.1"/>
    </source>
</evidence>
<comment type="subcellular location">
    <subcellularLocation>
        <location evidence="2">Cell membrane</location>
        <topology evidence="2">Multi-pass membrane protein</topology>
    </subcellularLocation>
</comment>
<dbReference type="PROSITE" id="PS50109">
    <property type="entry name" value="HIS_KIN"/>
    <property type="match status" value="1"/>
</dbReference>
<dbReference type="SUPFAM" id="SSF55874">
    <property type="entry name" value="ATPase domain of HSP90 chaperone/DNA topoisomerase II/histidine kinase"/>
    <property type="match status" value="1"/>
</dbReference>
<dbReference type="CDD" id="cd00082">
    <property type="entry name" value="HisKA"/>
    <property type="match status" value="1"/>
</dbReference>
<feature type="domain" description="HAMP" evidence="13">
    <location>
        <begin position="202"/>
        <end position="254"/>
    </location>
</feature>
<evidence type="ECO:0000256" key="9">
    <source>
        <dbReference type="ARBA" id="ARBA00022840"/>
    </source>
</evidence>
<keyword evidence="11" id="KW-1133">Transmembrane helix</keyword>
<sequence length="467" mass="50748">MTLRRFLPQSLMGQFALLLAGAIIVANLVAILLLNAERVRMVREARRGAQVERVAALASALSEVPPEQRDKIADAVDTPWLRVSVDDTPAVTTPGRDRFARRVTAMFEDALGEGDVGVRVSLVGEDDDAGDPRHEGRRRDRRGPPDRHGPRLIASLPLSGGEWLNVRPQPPGGPPLLVSRAVLFALVLSLVSVLGVGLWFIRRLTRPLAALGVAAERAGYGDRDARVPVTGAREVRRAAEAFNNMQERIAAFDAERARTIAAVGHDLRTPITSLRIRAEMLEDGEREAMVRTLDEMRVMAEGLLEWGRIGAETEKAEAVDLADVLAGLADETVRYEGPDTFVIEGRRVALSRAFGNLTGNARRYAGGAVVRLVPERDHVVVTVEDTGPGIPEERLEEVFEPFRRLEESRSEDTGGVGLGLSITRAIVQAHGGTASLANRPPHGLIATVTLPRHRPRRRRAGPSAAAE</sequence>
<protein>
    <recommendedName>
        <fullName evidence="3">histidine kinase</fullName>
        <ecNumber evidence="3">2.7.13.3</ecNumber>
    </recommendedName>
</protein>
<keyword evidence="6" id="KW-0808">Transferase</keyword>
<dbReference type="SUPFAM" id="SSF158472">
    <property type="entry name" value="HAMP domain-like"/>
    <property type="match status" value="1"/>
</dbReference>
<keyword evidence="8" id="KW-0418">Kinase</keyword>
<feature type="transmembrane region" description="Helical" evidence="11">
    <location>
        <begin position="177"/>
        <end position="201"/>
    </location>
</feature>
<comment type="caution">
    <text evidence="14">The sequence shown here is derived from an EMBL/GenBank/DDBJ whole genome shotgun (WGS) entry which is preliminary data.</text>
</comment>
<dbReference type="InterPro" id="IPR036890">
    <property type="entry name" value="HATPase_C_sf"/>
</dbReference>
<reference evidence="14" key="1">
    <citation type="submission" date="2020-12" db="EMBL/GenBank/DDBJ databases">
        <title>Bacterial taxonomy.</title>
        <authorList>
            <person name="Pan X."/>
        </authorList>
    </citation>
    <scope>NUCLEOTIDE SEQUENCE</scope>
    <source>
        <strain evidence="14">B2012</strain>
    </source>
</reference>
<keyword evidence="5" id="KW-0597">Phosphoprotein</keyword>
<dbReference type="Pfam" id="PF00672">
    <property type="entry name" value="HAMP"/>
    <property type="match status" value="1"/>
</dbReference>
<keyword evidence="9" id="KW-0067">ATP-binding</keyword>
<feature type="compositionally biased region" description="Basic and acidic residues" evidence="10">
    <location>
        <begin position="130"/>
        <end position="149"/>
    </location>
</feature>
<evidence type="ECO:0000256" key="4">
    <source>
        <dbReference type="ARBA" id="ARBA00022475"/>
    </source>
</evidence>
<evidence type="ECO:0000256" key="1">
    <source>
        <dbReference type="ARBA" id="ARBA00000085"/>
    </source>
</evidence>
<dbReference type="Gene3D" id="3.30.565.10">
    <property type="entry name" value="Histidine kinase-like ATPase, C-terminal domain"/>
    <property type="match status" value="1"/>
</dbReference>